<proteinExistence type="inferred from homology"/>
<feature type="domain" description="Insertion element IS150 protein InsJ-like helix-turn-helix" evidence="3">
    <location>
        <begin position="132"/>
        <end position="184"/>
    </location>
</feature>
<dbReference type="InterPro" id="IPR055247">
    <property type="entry name" value="InsJ-like_HTH"/>
</dbReference>
<feature type="domain" description="Insertion element IS150 protein InsJ-like helix-turn-helix" evidence="3">
    <location>
        <begin position="11"/>
        <end position="59"/>
    </location>
</feature>
<organism evidence="4 5">
    <name type="scientific">Anaerospora hongkongensis</name>
    <dbReference type="NCBI Taxonomy" id="244830"/>
    <lineage>
        <taxon>Bacteria</taxon>
        <taxon>Bacillati</taxon>
        <taxon>Bacillota</taxon>
        <taxon>Negativicutes</taxon>
        <taxon>Selenomonadales</taxon>
        <taxon>Sporomusaceae</taxon>
        <taxon>Anaerospora</taxon>
    </lineage>
</organism>
<comment type="similarity">
    <text evidence="1">Belongs to the IS150/IS1296 orfA family.</text>
</comment>
<dbReference type="InterPro" id="IPR010921">
    <property type="entry name" value="Trp_repressor/repl_initiator"/>
</dbReference>
<accession>A0A4R1Q0B4</accession>
<dbReference type="SUPFAM" id="SSF48295">
    <property type="entry name" value="TrpR-like"/>
    <property type="match status" value="3"/>
</dbReference>
<reference evidence="4 5" key="1">
    <citation type="submission" date="2019-03" db="EMBL/GenBank/DDBJ databases">
        <title>Genomic Encyclopedia of Type Strains, Phase IV (KMG-IV): sequencing the most valuable type-strain genomes for metagenomic binning, comparative biology and taxonomic classification.</title>
        <authorList>
            <person name="Goeker M."/>
        </authorList>
    </citation>
    <scope>NUCLEOTIDE SEQUENCE [LARGE SCALE GENOMIC DNA]</scope>
    <source>
        <strain evidence="4 5">DSM 15969</strain>
    </source>
</reference>
<evidence type="ECO:0000256" key="2">
    <source>
        <dbReference type="SAM" id="Coils"/>
    </source>
</evidence>
<dbReference type="InterPro" id="IPR052057">
    <property type="entry name" value="IS150/IS1296_orfA-like"/>
</dbReference>
<dbReference type="EMBL" id="SLUI01000002">
    <property type="protein sequence ID" value="TCL39100.1"/>
    <property type="molecule type" value="Genomic_DNA"/>
</dbReference>
<name>A0A4R1Q0B4_9FIRM</name>
<dbReference type="OrthoDB" id="1663931at2"/>
<comment type="caution">
    <text evidence="4">The sequence shown here is derived from an EMBL/GenBank/DDBJ whole genome shotgun (WGS) entry which is preliminary data.</text>
</comment>
<dbReference type="PANTHER" id="PTHR33795">
    <property type="entry name" value="INSERTION ELEMENT IS150 PROTEIN INSJ"/>
    <property type="match status" value="1"/>
</dbReference>
<dbReference type="InterPro" id="IPR036388">
    <property type="entry name" value="WH-like_DNA-bd_sf"/>
</dbReference>
<dbReference type="Proteomes" id="UP000295063">
    <property type="component" value="Unassembled WGS sequence"/>
</dbReference>
<keyword evidence="5" id="KW-1185">Reference proteome</keyword>
<dbReference type="Pfam" id="PF13518">
    <property type="entry name" value="HTH_28"/>
    <property type="match status" value="2"/>
</dbReference>
<evidence type="ECO:0000259" key="3">
    <source>
        <dbReference type="Pfam" id="PF13518"/>
    </source>
</evidence>
<gene>
    <name evidence="4" type="ORF">EV210_1022</name>
</gene>
<dbReference type="RefSeq" id="WP_132075122.1">
    <property type="nucleotide sequence ID" value="NZ_SLUI01000002.1"/>
</dbReference>
<evidence type="ECO:0000256" key="1">
    <source>
        <dbReference type="ARBA" id="ARBA00038232"/>
    </source>
</evidence>
<dbReference type="AlphaFoldDB" id="A0A4R1Q0B4"/>
<keyword evidence="2" id="KW-0175">Coiled coil</keyword>
<dbReference type="GO" id="GO:0043565">
    <property type="term" value="F:sequence-specific DNA binding"/>
    <property type="evidence" value="ECO:0007669"/>
    <property type="project" value="InterPro"/>
</dbReference>
<evidence type="ECO:0000313" key="5">
    <source>
        <dbReference type="Proteomes" id="UP000295063"/>
    </source>
</evidence>
<sequence>MSKKSRYSSAEKLAIIHEFEQGDASQRSVTDKYNVDITTIKRWIHRLKHHGLKGLEDRSQYQSYSAELKLSAVHDFLSGESSQKEIIERYKILSCRQLRDWIKKYNSHSSFKSTGTGGTSTMTRGRPTDWKERIDIVLYCLANNRDYQGTATKYQVSYQQVYQWVAKYESGGEEALTDGRGRKKALEELTDTERQKLAMKKLEYENERLRAENALLKKLQQFERG</sequence>
<protein>
    <submittedName>
        <fullName evidence="4">Transposase-like protein</fullName>
    </submittedName>
</protein>
<dbReference type="Gene3D" id="1.10.10.10">
    <property type="entry name" value="Winged helix-like DNA-binding domain superfamily/Winged helix DNA-binding domain"/>
    <property type="match status" value="3"/>
</dbReference>
<evidence type="ECO:0000313" key="4">
    <source>
        <dbReference type="EMBL" id="TCL39100.1"/>
    </source>
</evidence>
<dbReference type="PANTHER" id="PTHR33795:SF1">
    <property type="entry name" value="INSERTION ELEMENT IS150 PROTEIN INSJ"/>
    <property type="match status" value="1"/>
</dbReference>
<feature type="coiled-coil region" evidence="2">
    <location>
        <begin position="192"/>
        <end position="219"/>
    </location>
</feature>